<dbReference type="RefSeq" id="WP_179774674.1">
    <property type="nucleotide sequence ID" value="NZ_JACCFK010000001.1"/>
</dbReference>
<sequence>MSRLFGPIRQNGYVVRDVRKAMEHWIEVMGVGPFFFVERLPVQRLRYRDEPSSAAISVALAQSGGVQIELIQQLDDEPSAFRDFRADHGEGLHHVAFWTTDFDTDLTRAERGGLTVVQSGRSGKGGPDERFVYFDTTGHSGTMIELSEISGDKGRVFGKVADAAVGWDGSDPIREMNS</sequence>
<dbReference type="PANTHER" id="PTHR43048">
    <property type="entry name" value="METHYLMALONYL-COA EPIMERASE"/>
    <property type="match status" value="1"/>
</dbReference>
<evidence type="ECO:0000256" key="1">
    <source>
        <dbReference type="ARBA" id="ARBA00022723"/>
    </source>
</evidence>
<dbReference type="InterPro" id="IPR051785">
    <property type="entry name" value="MMCE/EMCE_epimerase"/>
</dbReference>
<dbReference type="Proteomes" id="UP000549616">
    <property type="component" value="Unassembled WGS sequence"/>
</dbReference>
<dbReference type="SUPFAM" id="SSF54593">
    <property type="entry name" value="Glyoxalase/Bleomycin resistance protein/Dihydroxybiphenyl dioxygenase"/>
    <property type="match status" value="1"/>
</dbReference>
<dbReference type="Gene3D" id="3.10.180.10">
    <property type="entry name" value="2,3-Dihydroxybiphenyl 1,2-Dioxygenase, domain 1"/>
    <property type="match status" value="1"/>
</dbReference>
<dbReference type="PROSITE" id="PS51819">
    <property type="entry name" value="VOC"/>
    <property type="match status" value="1"/>
</dbReference>
<dbReference type="AlphaFoldDB" id="A0A853B7G6"/>
<dbReference type="Pfam" id="PF13669">
    <property type="entry name" value="Glyoxalase_4"/>
    <property type="match status" value="1"/>
</dbReference>
<dbReference type="GO" id="GO:0046491">
    <property type="term" value="P:L-methylmalonyl-CoA metabolic process"/>
    <property type="evidence" value="ECO:0007669"/>
    <property type="project" value="TreeGrafter"/>
</dbReference>
<organism evidence="3 4">
    <name type="scientific">Amycolatopsis endophytica</name>
    <dbReference type="NCBI Taxonomy" id="860233"/>
    <lineage>
        <taxon>Bacteria</taxon>
        <taxon>Bacillati</taxon>
        <taxon>Actinomycetota</taxon>
        <taxon>Actinomycetes</taxon>
        <taxon>Pseudonocardiales</taxon>
        <taxon>Pseudonocardiaceae</taxon>
        <taxon>Amycolatopsis</taxon>
    </lineage>
</organism>
<dbReference type="EMBL" id="JACCFK010000001">
    <property type="protein sequence ID" value="NYI90684.1"/>
    <property type="molecule type" value="Genomic_DNA"/>
</dbReference>
<gene>
    <name evidence="3" type="ORF">HNR02_004007</name>
</gene>
<dbReference type="PANTHER" id="PTHR43048:SF3">
    <property type="entry name" value="METHYLMALONYL-COA EPIMERASE, MITOCHONDRIAL"/>
    <property type="match status" value="1"/>
</dbReference>
<dbReference type="GO" id="GO:0046872">
    <property type="term" value="F:metal ion binding"/>
    <property type="evidence" value="ECO:0007669"/>
    <property type="project" value="UniProtKB-KW"/>
</dbReference>
<keyword evidence="4" id="KW-1185">Reference proteome</keyword>
<accession>A0A853B7G6</accession>
<dbReference type="InterPro" id="IPR029068">
    <property type="entry name" value="Glyas_Bleomycin-R_OHBP_Dase"/>
</dbReference>
<evidence type="ECO:0000313" key="3">
    <source>
        <dbReference type="EMBL" id="NYI90684.1"/>
    </source>
</evidence>
<evidence type="ECO:0000313" key="4">
    <source>
        <dbReference type="Proteomes" id="UP000549616"/>
    </source>
</evidence>
<comment type="caution">
    <text evidence="3">The sequence shown here is derived from an EMBL/GenBank/DDBJ whole genome shotgun (WGS) entry which is preliminary data.</text>
</comment>
<keyword evidence="1" id="KW-0479">Metal-binding</keyword>
<name>A0A853B7G6_9PSEU</name>
<dbReference type="GO" id="GO:0004493">
    <property type="term" value="F:methylmalonyl-CoA epimerase activity"/>
    <property type="evidence" value="ECO:0007669"/>
    <property type="project" value="TreeGrafter"/>
</dbReference>
<dbReference type="InterPro" id="IPR037523">
    <property type="entry name" value="VOC_core"/>
</dbReference>
<protein>
    <recommendedName>
        <fullName evidence="2">VOC domain-containing protein</fullName>
    </recommendedName>
</protein>
<reference evidence="3 4" key="1">
    <citation type="submission" date="2020-07" db="EMBL/GenBank/DDBJ databases">
        <title>Sequencing the genomes of 1000 actinobacteria strains.</title>
        <authorList>
            <person name="Klenk H.-P."/>
        </authorList>
    </citation>
    <scope>NUCLEOTIDE SEQUENCE [LARGE SCALE GENOMIC DNA]</scope>
    <source>
        <strain evidence="3 4">DSM 104006</strain>
    </source>
</reference>
<evidence type="ECO:0000259" key="2">
    <source>
        <dbReference type="PROSITE" id="PS51819"/>
    </source>
</evidence>
<proteinExistence type="predicted"/>
<feature type="domain" description="VOC" evidence="2">
    <location>
        <begin position="7"/>
        <end position="149"/>
    </location>
</feature>